<dbReference type="EMBL" id="CCYD01001609">
    <property type="protein sequence ID" value="CEG45599.1"/>
    <property type="molecule type" value="Genomic_DNA"/>
</dbReference>
<dbReference type="STRING" id="4781.A0A0P1AU19"/>
<evidence type="ECO:0000313" key="9">
    <source>
        <dbReference type="Proteomes" id="UP000054928"/>
    </source>
</evidence>
<dbReference type="AlphaFoldDB" id="A0A0P1AU19"/>
<dbReference type="GO" id="GO:0016579">
    <property type="term" value="P:protein deubiquitination"/>
    <property type="evidence" value="ECO:0007669"/>
    <property type="project" value="InterPro"/>
</dbReference>
<dbReference type="GO" id="GO:0006508">
    <property type="term" value="P:proteolysis"/>
    <property type="evidence" value="ECO:0007669"/>
    <property type="project" value="UniProtKB-KW"/>
</dbReference>
<comment type="caution">
    <text evidence="6">Lacks conserved residue(s) required for the propagation of feature annotation.</text>
</comment>
<dbReference type="PANTHER" id="PTHR13291:SF0">
    <property type="entry name" value="JOSEPHIN-LIKE PROTEIN"/>
    <property type="match status" value="1"/>
</dbReference>
<proteinExistence type="predicted"/>
<dbReference type="GeneID" id="36396940"/>
<evidence type="ECO:0000259" key="7">
    <source>
        <dbReference type="PROSITE" id="PS50957"/>
    </source>
</evidence>
<name>A0A0P1AU19_PLAHL</name>
<evidence type="ECO:0000313" key="8">
    <source>
        <dbReference type="EMBL" id="CEG45599.1"/>
    </source>
</evidence>
<dbReference type="Proteomes" id="UP000054928">
    <property type="component" value="Unassembled WGS sequence"/>
</dbReference>
<evidence type="ECO:0000256" key="4">
    <source>
        <dbReference type="ARBA" id="ARBA00022786"/>
    </source>
</evidence>
<protein>
    <recommendedName>
        <fullName evidence="2">ubiquitinyl hydrolase 1</fullName>
        <ecNumber evidence="2">3.4.19.12</ecNumber>
    </recommendedName>
</protein>
<dbReference type="Gene3D" id="3.90.70.40">
    <property type="match status" value="1"/>
</dbReference>
<evidence type="ECO:0000256" key="6">
    <source>
        <dbReference type="PROSITE-ProRule" id="PRU00331"/>
    </source>
</evidence>
<comment type="catalytic activity">
    <reaction evidence="1">
        <text>Thiol-dependent hydrolysis of ester, thioester, amide, peptide and isopeptide bonds formed by the C-terminal Gly of ubiquitin (a 76-residue protein attached to proteins as an intracellular targeting signal).</text>
        <dbReference type="EC" id="3.4.19.12"/>
    </reaction>
</comment>
<evidence type="ECO:0000256" key="5">
    <source>
        <dbReference type="ARBA" id="ARBA00022801"/>
    </source>
</evidence>
<keyword evidence="9" id="KW-1185">Reference proteome</keyword>
<keyword evidence="5" id="KW-0378">Hydrolase</keyword>
<dbReference type="InterPro" id="IPR006155">
    <property type="entry name" value="Josephin"/>
</dbReference>
<keyword evidence="3" id="KW-0645">Protease</keyword>
<dbReference type="Pfam" id="PF02099">
    <property type="entry name" value="Josephin"/>
    <property type="match status" value="1"/>
</dbReference>
<reference evidence="9" key="1">
    <citation type="submission" date="2014-09" db="EMBL/GenBank/DDBJ databases">
        <authorList>
            <person name="Sharma Rahul"/>
            <person name="Thines Marco"/>
        </authorList>
    </citation>
    <scope>NUCLEOTIDE SEQUENCE [LARGE SCALE GENOMIC DNA]</scope>
</reference>
<feature type="domain" description="Josephin" evidence="7">
    <location>
        <begin position="1"/>
        <end position="53"/>
    </location>
</feature>
<dbReference type="OrthoDB" id="422700at2759"/>
<keyword evidence="4" id="KW-0833">Ubl conjugation pathway</keyword>
<dbReference type="PROSITE" id="PS50957">
    <property type="entry name" value="JOSEPHIN"/>
    <property type="match status" value="1"/>
</dbReference>
<dbReference type="PANTHER" id="PTHR13291">
    <property type="entry name" value="JOSEPHIN 1, 2"/>
    <property type="match status" value="1"/>
</dbReference>
<evidence type="ECO:0000256" key="2">
    <source>
        <dbReference type="ARBA" id="ARBA00012759"/>
    </source>
</evidence>
<organism evidence="8 9">
    <name type="scientific">Plasmopara halstedii</name>
    <name type="common">Downy mildew of sunflower</name>
    <dbReference type="NCBI Taxonomy" id="4781"/>
    <lineage>
        <taxon>Eukaryota</taxon>
        <taxon>Sar</taxon>
        <taxon>Stramenopiles</taxon>
        <taxon>Oomycota</taxon>
        <taxon>Peronosporomycetes</taxon>
        <taxon>Peronosporales</taxon>
        <taxon>Peronosporaceae</taxon>
        <taxon>Plasmopara</taxon>
    </lineage>
</organism>
<accession>A0A0P1AU19</accession>
<dbReference type="RefSeq" id="XP_024581968.1">
    <property type="nucleotide sequence ID" value="XM_024716362.1"/>
</dbReference>
<dbReference type="InterPro" id="IPR040053">
    <property type="entry name" value="JOSD1/2"/>
</dbReference>
<feature type="non-terminal residue" evidence="8">
    <location>
        <position position="53"/>
    </location>
</feature>
<evidence type="ECO:0000256" key="1">
    <source>
        <dbReference type="ARBA" id="ARBA00000707"/>
    </source>
</evidence>
<dbReference type="EC" id="3.4.19.12" evidence="2"/>
<evidence type="ECO:0000256" key="3">
    <source>
        <dbReference type="ARBA" id="ARBA00022670"/>
    </source>
</evidence>
<dbReference type="GO" id="GO:0004843">
    <property type="term" value="F:cysteine-type deubiquitinase activity"/>
    <property type="evidence" value="ECO:0007669"/>
    <property type="project" value="UniProtKB-EC"/>
</dbReference>
<sequence>MSTTFRRLWTQRHWFAIRKIDGVCYNLDSKLDVPMPFDSDTACYEFLQELVNT</sequence>